<dbReference type="EMBL" id="JAKKZF010000001">
    <property type="protein sequence ID" value="MCG0061699.1"/>
    <property type="molecule type" value="Genomic_DNA"/>
</dbReference>
<comment type="caution">
    <text evidence="1">The sequence shown here is derived from an EMBL/GenBank/DDBJ whole genome shotgun (WGS) entry which is preliminary data.</text>
</comment>
<dbReference type="Proteomes" id="UP001299012">
    <property type="component" value="Unassembled WGS sequence"/>
</dbReference>
<evidence type="ECO:0000313" key="1">
    <source>
        <dbReference type="EMBL" id="MCG0061699.1"/>
    </source>
</evidence>
<gene>
    <name evidence="1" type="ORF">L0F81_00095</name>
</gene>
<proteinExistence type="predicted"/>
<accession>A0ABS9J834</accession>
<dbReference type="RefSeq" id="WP_237480819.1">
    <property type="nucleotide sequence ID" value="NZ_JAKKZF010000001.1"/>
</dbReference>
<name>A0ABS9J834_9ACTN</name>
<evidence type="ECO:0000313" key="2">
    <source>
        <dbReference type="Proteomes" id="UP001299012"/>
    </source>
</evidence>
<reference evidence="1 2" key="1">
    <citation type="submission" date="2022-01" db="EMBL/GenBank/DDBJ databases">
        <title>Draft Genome Sequences of Seven Type Strains of the Genus Streptomyces.</title>
        <authorList>
            <person name="Aziz S."/>
            <person name="Coretto E."/>
            <person name="Chronakova A."/>
            <person name="Sproer C."/>
            <person name="Huber K."/>
            <person name="Nouioui I."/>
            <person name="Gross H."/>
        </authorList>
    </citation>
    <scope>NUCLEOTIDE SEQUENCE [LARGE SCALE GENOMIC DNA]</scope>
    <source>
        <strain evidence="1 2">DSM 41685</strain>
    </source>
</reference>
<sequence>MAGRWDDVVGRLLMHAAAVLHRTVAGEVAYGRWISRRDRTLRAAHRRGLPVDVLAARMGLTQGWIRQRLNSKKPAEPSTLEEAA</sequence>
<keyword evidence="2" id="KW-1185">Reference proteome</keyword>
<organism evidence="1 2">
    <name type="scientific">Streptomyces tricolor</name>
    <dbReference type="NCBI Taxonomy" id="68277"/>
    <lineage>
        <taxon>Bacteria</taxon>
        <taxon>Bacillati</taxon>
        <taxon>Actinomycetota</taxon>
        <taxon>Actinomycetes</taxon>
        <taxon>Kitasatosporales</taxon>
        <taxon>Streptomycetaceae</taxon>
        <taxon>Streptomyces</taxon>
        <taxon>Streptomyces violaceoruber group</taxon>
    </lineage>
</organism>
<protein>
    <submittedName>
        <fullName evidence="1">Uncharacterized protein</fullName>
    </submittedName>
</protein>